<comment type="caution">
    <text evidence="9">The sequence shown here is derived from an EMBL/GenBank/DDBJ whole genome shotgun (WGS) entry which is preliminary data.</text>
</comment>
<dbReference type="Gene3D" id="2.60.40.10">
    <property type="entry name" value="Immunoglobulins"/>
    <property type="match status" value="1"/>
</dbReference>
<dbReference type="PRINTS" id="PR00133">
    <property type="entry name" value="GLHYDRLASE3"/>
</dbReference>
<dbReference type="InterPro" id="IPR036962">
    <property type="entry name" value="Glyco_hydro_3_N_sf"/>
</dbReference>
<dbReference type="Pfam" id="PF14310">
    <property type="entry name" value="Fn3-like"/>
    <property type="match status" value="1"/>
</dbReference>
<evidence type="ECO:0000256" key="3">
    <source>
        <dbReference type="ARBA" id="ARBA00012744"/>
    </source>
</evidence>
<dbReference type="InterPro" id="IPR051915">
    <property type="entry name" value="Cellulose_Degrad_GH3"/>
</dbReference>
<dbReference type="Gene3D" id="3.20.20.300">
    <property type="entry name" value="Glycoside hydrolase, family 3, N-terminal domain"/>
    <property type="match status" value="1"/>
</dbReference>
<evidence type="ECO:0000256" key="1">
    <source>
        <dbReference type="ARBA" id="ARBA00000448"/>
    </source>
</evidence>
<dbReference type="Proteomes" id="UP000036045">
    <property type="component" value="Unassembled WGS sequence"/>
</dbReference>
<keyword evidence="6 7" id="KW-0326">Glycosidase</keyword>
<comment type="similarity">
    <text evidence="2 7">Belongs to the glycosyl hydrolase 3 family.</text>
</comment>
<name>A0A0J1IIX8_NIACI</name>
<dbReference type="Pfam" id="PF01915">
    <property type="entry name" value="Glyco_hydro_3_C"/>
    <property type="match status" value="1"/>
</dbReference>
<keyword evidence="10" id="KW-1185">Reference proteome</keyword>
<comment type="catalytic activity">
    <reaction evidence="1">
        <text>Hydrolysis of terminal, non-reducing beta-D-glucosyl residues with release of beta-D-glucose.</text>
        <dbReference type="EC" id="3.2.1.21"/>
    </reaction>
</comment>
<dbReference type="PATRIC" id="fig|1397.4.peg.914"/>
<evidence type="ECO:0000256" key="6">
    <source>
        <dbReference type="ARBA" id="ARBA00023295"/>
    </source>
</evidence>
<feature type="domain" description="Fibronectin type III-like" evidence="8">
    <location>
        <begin position="663"/>
        <end position="732"/>
    </location>
</feature>
<dbReference type="InterPro" id="IPR019800">
    <property type="entry name" value="Glyco_hydro_3_AS"/>
</dbReference>
<dbReference type="InterPro" id="IPR036881">
    <property type="entry name" value="Glyco_hydro_3_C_sf"/>
</dbReference>
<evidence type="ECO:0000313" key="9">
    <source>
        <dbReference type="EMBL" id="KLV25906.1"/>
    </source>
</evidence>
<dbReference type="SUPFAM" id="SSF52279">
    <property type="entry name" value="Beta-D-glucan exohydrolase, C-terminal domain"/>
    <property type="match status" value="1"/>
</dbReference>
<dbReference type="SUPFAM" id="SSF51445">
    <property type="entry name" value="(Trans)glycosidases"/>
    <property type="match status" value="1"/>
</dbReference>
<dbReference type="InterPro" id="IPR013783">
    <property type="entry name" value="Ig-like_fold"/>
</dbReference>
<dbReference type="SMART" id="SM01217">
    <property type="entry name" value="Fn3_like"/>
    <property type="match status" value="1"/>
</dbReference>
<evidence type="ECO:0000256" key="4">
    <source>
        <dbReference type="ARBA" id="ARBA00022729"/>
    </source>
</evidence>
<dbReference type="InterPro" id="IPR026891">
    <property type="entry name" value="Fn3-like"/>
</dbReference>
<evidence type="ECO:0000256" key="5">
    <source>
        <dbReference type="ARBA" id="ARBA00022801"/>
    </source>
</evidence>
<dbReference type="Pfam" id="PF00933">
    <property type="entry name" value="Glyco_hydro_3"/>
    <property type="match status" value="1"/>
</dbReference>
<dbReference type="GO" id="GO:0009251">
    <property type="term" value="P:glucan catabolic process"/>
    <property type="evidence" value="ECO:0007669"/>
    <property type="project" value="TreeGrafter"/>
</dbReference>
<accession>A0A0J1IIX8</accession>
<dbReference type="OrthoDB" id="9805821at2"/>
<dbReference type="EMBL" id="LDPH01000012">
    <property type="protein sequence ID" value="KLV25906.1"/>
    <property type="molecule type" value="Genomic_DNA"/>
</dbReference>
<dbReference type="PANTHER" id="PTHR30620:SF16">
    <property type="entry name" value="LYSOSOMAL BETA GLUCOSIDASE"/>
    <property type="match status" value="1"/>
</dbReference>
<reference evidence="9 10" key="1">
    <citation type="submission" date="2015-05" db="EMBL/GenBank/DDBJ databases">
        <title>Whole genome sequence and identification of bacterial endophytes from Costus igneus.</title>
        <authorList>
            <person name="Lee Y.P."/>
            <person name="Gan H.M."/>
            <person name="Eng W."/>
            <person name="Wheatley M.S."/>
            <person name="Caraballo A."/>
            <person name="Polter S."/>
            <person name="Savka M.A."/>
            <person name="Hudson A.O."/>
        </authorList>
    </citation>
    <scope>NUCLEOTIDE SEQUENCE [LARGE SCALE GENOMIC DNA]</scope>
    <source>
        <strain evidence="9 10">RIT379</strain>
    </source>
</reference>
<protein>
    <recommendedName>
        <fullName evidence="3">beta-glucosidase</fullName>
        <ecNumber evidence="3">3.2.1.21</ecNumber>
    </recommendedName>
</protein>
<dbReference type="PANTHER" id="PTHR30620">
    <property type="entry name" value="PERIPLASMIC BETA-GLUCOSIDASE-RELATED"/>
    <property type="match status" value="1"/>
</dbReference>
<sequence length="747" mass="83572">MQKNEVMALIDSLSVEEKIGQLVQLTGDFFTNETEETITGPIKKLGLNENYNIYHTGSILNITNAHEIIKIQEKYLENSGHKIPLLFMADIIYGFRTIFPIPLAQTCSWNFDLIEEAASISAKESYEEGLHVTFSPMVDIVRDTRWGRVMESPGEDTLMAELFAERVIKGLQGNSEQKIPKDKIAGCVKHFAAYGAPIAGREYNAVDMSEHTLREVYLPSYLSAVKAKVKLVMTAFNTLNGVPSTGNEWLNKMILRDEFKFAGVLISDYAAVEELITHGYANGPKEAAQLALKATVDIDMKTSVFANELGAIVNNNEQMMDLLNKAVYRILSLKNDLGLFEDPYRGLKERSAENSSILCSEHKKTALMLSEESIVLLKNNGVLPLEKGKKAAIIGPYHDEKSTLGMWAIKGDINDTITLKDGINEIVGNNKNPFCRGSHLIEKETAHLLGKFEDKIPNERISNDELIEEAVNLAKDSEIVILALGESIFQSGEGGSRTEITLPKPQQKLFEAIKKLNKQIITIIYSGRPLILTDVEKHSDALIQAWFPGIMGGKALANILYGISNPSGKLSMSFPRSVGQIPIYYNELNTGRPDLPENAFYRFASRYIDESNKPLFSFGYGLSYTTYQYNSVSLNKKLIRQNSHDELIITVEVENTGDYDGYEIVQLYIRDQFGSTARPVKVLKDFKKVFIRKGEVKTISFTITEEQLNIYRSDLSFASEPGQFDVYIGSSSEDLPLKESFELIQTS</sequence>
<dbReference type="InterPro" id="IPR001764">
    <property type="entry name" value="Glyco_hydro_3_N"/>
</dbReference>
<dbReference type="AlphaFoldDB" id="A0A0J1IIX8"/>
<dbReference type="RefSeq" id="WP_047942828.1">
    <property type="nucleotide sequence ID" value="NZ_LDPH01000012.1"/>
</dbReference>
<organism evidence="9 10">
    <name type="scientific">Niallia circulans</name>
    <name type="common">Bacillus circulans</name>
    <dbReference type="NCBI Taxonomy" id="1397"/>
    <lineage>
        <taxon>Bacteria</taxon>
        <taxon>Bacillati</taxon>
        <taxon>Bacillota</taxon>
        <taxon>Bacilli</taxon>
        <taxon>Bacillales</taxon>
        <taxon>Bacillaceae</taxon>
        <taxon>Niallia</taxon>
    </lineage>
</organism>
<gene>
    <name evidence="9" type="ORF">ABW02_13865</name>
</gene>
<evidence type="ECO:0000256" key="2">
    <source>
        <dbReference type="ARBA" id="ARBA00005336"/>
    </source>
</evidence>
<evidence type="ECO:0000259" key="8">
    <source>
        <dbReference type="SMART" id="SM01217"/>
    </source>
</evidence>
<evidence type="ECO:0000256" key="7">
    <source>
        <dbReference type="RuleBase" id="RU361161"/>
    </source>
</evidence>
<evidence type="ECO:0000313" key="10">
    <source>
        <dbReference type="Proteomes" id="UP000036045"/>
    </source>
</evidence>
<dbReference type="InterPro" id="IPR017853">
    <property type="entry name" value="GH"/>
</dbReference>
<dbReference type="InterPro" id="IPR002772">
    <property type="entry name" value="Glyco_hydro_3_C"/>
</dbReference>
<dbReference type="EC" id="3.2.1.21" evidence="3"/>
<keyword evidence="4" id="KW-0732">Signal</keyword>
<proteinExistence type="inferred from homology"/>
<dbReference type="NCBIfam" id="NF011678">
    <property type="entry name" value="PRK15098.1"/>
    <property type="match status" value="1"/>
</dbReference>
<dbReference type="Gene3D" id="3.40.50.1700">
    <property type="entry name" value="Glycoside hydrolase family 3 C-terminal domain"/>
    <property type="match status" value="1"/>
</dbReference>
<keyword evidence="5 7" id="KW-0378">Hydrolase</keyword>
<dbReference type="GO" id="GO:0008422">
    <property type="term" value="F:beta-glucosidase activity"/>
    <property type="evidence" value="ECO:0007669"/>
    <property type="project" value="UniProtKB-EC"/>
</dbReference>
<dbReference type="PROSITE" id="PS00775">
    <property type="entry name" value="GLYCOSYL_HYDROL_F3"/>
    <property type="match status" value="1"/>
</dbReference>
<dbReference type="FunFam" id="2.60.40.10:FF:000495">
    <property type="entry name" value="Periplasmic beta-glucosidase"/>
    <property type="match status" value="1"/>
</dbReference>